<dbReference type="RefSeq" id="WP_110922972.1">
    <property type="nucleotide sequence ID" value="NZ_QJSU01000004.1"/>
</dbReference>
<comment type="caution">
    <text evidence="5">The sequence shown here is derived from an EMBL/GenBank/DDBJ whole genome shotgun (WGS) entry which is preliminary data.</text>
</comment>
<dbReference type="Gene3D" id="1.10.10.10">
    <property type="entry name" value="Winged helix-like DNA-binding domain superfamily/Winged helix DNA-binding domain"/>
    <property type="match status" value="1"/>
</dbReference>
<evidence type="ECO:0000259" key="4">
    <source>
        <dbReference type="PROSITE" id="PS50995"/>
    </source>
</evidence>
<dbReference type="OrthoDB" id="6196575at2"/>
<dbReference type="Proteomes" id="UP000247746">
    <property type="component" value="Unassembled WGS sequence"/>
</dbReference>
<dbReference type="InterPro" id="IPR036388">
    <property type="entry name" value="WH-like_DNA-bd_sf"/>
</dbReference>
<keyword evidence="2" id="KW-0238">DNA-binding</keyword>
<gene>
    <name evidence="5" type="ORF">DFP82_104128</name>
</gene>
<dbReference type="AlphaFoldDB" id="A0A2V4US27"/>
<dbReference type="PROSITE" id="PS50995">
    <property type="entry name" value="HTH_MARR_2"/>
    <property type="match status" value="1"/>
</dbReference>
<dbReference type="EMBL" id="QJSU01000004">
    <property type="protein sequence ID" value="PYE39316.1"/>
    <property type="molecule type" value="Genomic_DNA"/>
</dbReference>
<evidence type="ECO:0000313" key="6">
    <source>
        <dbReference type="Proteomes" id="UP000247746"/>
    </source>
</evidence>
<organism evidence="5 6">
    <name type="scientific">Psychrobacter fozii</name>
    <dbReference type="NCBI Taxonomy" id="198480"/>
    <lineage>
        <taxon>Bacteria</taxon>
        <taxon>Pseudomonadati</taxon>
        <taxon>Pseudomonadota</taxon>
        <taxon>Gammaproteobacteria</taxon>
        <taxon>Moraxellales</taxon>
        <taxon>Moraxellaceae</taxon>
        <taxon>Psychrobacter</taxon>
    </lineage>
</organism>
<protein>
    <submittedName>
        <fullName evidence="5">MarR family transcriptional regulator</fullName>
    </submittedName>
</protein>
<dbReference type="SMART" id="SM00347">
    <property type="entry name" value="HTH_MARR"/>
    <property type="match status" value="1"/>
</dbReference>
<keyword evidence="6" id="KW-1185">Reference proteome</keyword>
<dbReference type="InterPro" id="IPR036390">
    <property type="entry name" value="WH_DNA-bd_sf"/>
</dbReference>
<reference evidence="5 6" key="1">
    <citation type="submission" date="2018-06" db="EMBL/GenBank/DDBJ databases">
        <title>Genomic Encyclopedia of Type Strains, Phase III (KMG-III): the genomes of soil and plant-associated and newly described type strains.</title>
        <authorList>
            <person name="Whitman W."/>
        </authorList>
    </citation>
    <scope>NUCLEOTIDE SEQUENCE [LARGE SCALE GENOMIC DNA]</scope>
    <source>
        <strain evidence="5 6">CECT 5889</strain>
    </source>
</reference>
<dbReference type="GO" id="GO:0003700">
    <property type="term" value="F:DNA-binding transcription factor activity"/>
    <property type="evidence" value="ECO:0007669"/>
    <property type="project" value="InterPro"/>
</dbReference>
<dbReference type="PANTHER" id="PTHR35790:SF4">
    <property type="entry name" value="HTH-TYPE TRANSCRIPTIONAL REGULATOR PCHR"/>
    <property type="match status" value="1"/>
</dbReference>
<dbReference type="GO" id="GO:0003677">
    <property type="term" value="F:DNA binding"/>
    <property type="evidence" value="ECO:0007669"/>
    <property type="project" value="UniProtKB-KW"/>
</dbReference>
<evidence type="ECO:0000256" key="1">
    <source>
        <dbReference type="ARBA" id="ARBA00023015"/>
    </source>
</evidence>
<evidence type="ECO:0000256" key="2">
    <source>
        <dbReference type="ARBA" id="ARBA00023125"/>
    </source>
</evidence>
<keyword evidence="3" id="KW-0804">Transcription</keyword>
<accession>A0A2V4US27</accession>
<dbReference type="InterPro" id="IPR000835">
    <property type="entry name" value="HTH_MarR-typ"/>
</dbReference>
<sequence length="147" mass="16466">MSNDSLSETLHQLKHTYTNLLLEGIRQQGVDLSVTNIRTLKGVCYNPQSTALSISKHMQRDKAQITRALNDLLAAELILKTDNPLDGRSQLLQLTPKGEAVMTKLNAAEKWTKEQLTQDLSPVDIALFFRVSRTMIDNVSTNKTTDK</sequence>
<dbReference type="SUPFAM" id="SSF46785">
    <property type="entry name" value="Winged helix' DNA-binding domain"/>
    <property type="match status" value="1"/>
</dbReference>
<keyword evidence="1" id="KW-0805">Transcription regulation</keyword>
<dbReference type="PROSITE" id="PS01117">
    <property type="entry name" value="HTH_MARR_1"/>
    <property type="match status" value="1"/>
</dbReference>
<name>A0A2V4US27_9GAMM</name>
<evidence type="ECO:0000313" key="5">
    <source>
        <dbReference type="EMBL" id="PYE39316.1"/>
    </source>
</evidence>
<proteinExistence type="predicted"/>
<feature type="domain" description="HTH marR-type" evidence="4">
    <location>
        <begin position="3"/>
        <end position="137"/>
    </location>
</feature>
<dbReference type="InterPro" id="IPR052067">
    <property type="entry name" value="Metal_resp_HTH_trans_reg"/>
</dbReference>
<dbReference type="PANTHER" id="PTHR35790">
    <property type="entry name" value="HTH-TYPE TRANSCRIPTIONAL REGULATOR PCHR"/>
    <property type="match status" value="1"/>
</dbReference>
<evidence type="ECO:0000256" key="3">
    <source>
        <dbReference type="ARBA" id="ARBA00023163"/>
    </source>
</evidence>
<dbReference type="InterPro" id="IPR023187">
    <property type="entry name" value="Tscrpt_reg_MarR-type_CS"/>
</dbReference>